<dbReference type="EMBL" id="MKKK01000003">
    <property type="protein sequence ID" value="OEY97823.1"/>
    <property type="molecule type" value="Genomic_DNA"/>
</dbReference>
<name>A0A1E7REV0_9GAMM</name>
<sequence>MIHIFAKNNTLVLFHLSCILQYIYAIGNGHIASLCTNLLTIAFVKKVIFAVSLLTNTKTKADGLHQTGYTTSLWIEILRSSILILDKERQKMSFLPLNEN</sequence>
<evidence type="ECO:0000313" key="1">
    <source>
        <dbReference type="EMBL" id="OEY97823.1"/>
    </source>
</evidence>
<organism evidence="1 2">
    <name type="scientific">Acinetobacter qingfengensis</name>
    <dbReference type="NCBI Taxonomy" id="1262585"/>
    <lineage>
        <taxon>Bacteria</taxon>
        <taxon>Pseudomonadati</taxon>
        <taxon>Pseudomonadota</taxon>
        <taxon>Gammaproteobacteria</taxon>
        <taxon>Moraxellales</taxon>
        <taxon>Moraxellaceae</taxon>
        <taxon>Acinetobacter</taxon>
    </lineage>
</organism>
<protein>
    <submittedName>
        <fullName evidence="1">Uncharacterized protein</fullName>
    </submittedName>
</protein>
<evidence type="ECO:0000313" key="2">
    <source>
        <dbReference type="Proteomes" id="UP000185895"/>
    </source>
</evidence>
<reference evidence="1 2" key="1">
    <citation type="submission" date="2016-09" db="EMBL/GenBank/DDBJ databases">
        <authorList>
            <person name="Capua I."/>
            <person name="De Benedictis P."/>
            <person name="Joannis T."/>
            <person name="Lombin L.H."/>
            <person name="Cattoli G."/>
        </authorList>
    </citation>
    <scope>NUCLEOTIDE SEQUENCE [LARGE SCALE GENOMIC DNA]</scope>
    <source>
        <strain evidence="1 2">ANC 4671</strain>
    </source>
</reference>
<accession>A0A1E7REV0</accession>
<proteinExistence type="predicted"/>
<dbReference type="AlphaFoldDB" id="A0A1E7REV0"/>
<keyword evidence="2" id="KW-1185">Reference proteome</keyword>
<comment type="caution">
    <text evidence="1">The sequence shown here is derived from an EMBL/GenBank/DDBJ whole genome shotgun (WGS) entry which is preliminary data.</text>
</comment>
<gene>
    <name evidence="1" type="ORF">BJI46_07945</name>
</gene>
<dbReference type="STRING" id="1262585.BJI46_07945"/>
<dbReference type="Proteomes" id="UP000185895">
    <property type="component" value="Unassembled WGS sequence"/>
</dbReference>